<feature type="transmembrane region" description="Helical" evidence="1">
    <location>
        <begin position="12"/>
        <end position="33"/>
    </location>
</feature>
<accession>A0A4S2MN09</accession>
<dbReference type="Proteomes" id="UP000298138">
    <property type="component" value="Unassembled WGS sequence"/>
</dbReference>
<dbReference type="EMBL" id="ML220140">
    <property type="protein sequence ID" value="TGZ78516.1"/>
    <property type="molecule type" value="Genomic_DNA"/>
</dbReference>
<organism evidence="2 3">
    <name type="scientific">Ascodesmis nigricans</name>
    <dbReference type="NCBI Taxonomy" id="341454"/>
    <lineage>
        <taxon>Eukaryota</taxon>
        <taxon>Fungi</taxon>
        <taxon>Dikarya</taxon>
        <taxon>Ascomycota</taxon>
        <taxon>Pezizomycotina</taxon>
        <taxon>Pezizomycetes</taxon>
        <taxon>Pezizales</taxon>
        <taxon>Ascodesmidaceae</taxon>
        <taxon>Ascodesmis</taxon>
    </lineage>
</organism>
<evidence type="ECO:0000313" key="3">
    <source>
        <dbReference type="Proteomes" id="UP000298138"/>
    </source>
</evidence>
<keyword evidence="1" id="KW-0472">Membrane</keyword>
<reference evidence="2 3" key="1">
    <citation type="submission" date="2019-04" db="EMBL/GenBank/DDBJ databases">
        <title>Comparative genomics and transcriptomics to analyze fruiting body development in filamentous ascomycetes.</title>
        <authorList>
            <consortium name="DOE Joint Genome Institute"/>
            <person name="Lutkenhaus R."/>
            <person name="Traeger S."/>
            <person name="Breuer J."/>
            <person name="Kuo A."/>
            <person name="Lipzen A."/>
            <person name="Pangilinan J."/>
            <person name="Dilworth D."/>
            <person name="Sandor L."/>
            <person name="Poggeler S."/>
            <person name="Barry K."/>
            <person name="Grigoriev I.V."/>
            <person name="Nowrousian M."/>
        </authorList>
    </citation>
    <scope>NUCLEOTIDE SEQUENCE [LARGE SCALE GENOMIC DNA]</scope>
    <source>
        <strain evidence="2 3">CBS 389.68</strain>
    </source>
</reference>
<keyword evidence="1" id="KW-1133">Transmembrane helix</keyword>
<dbReference type="AlphaFoldDB" id="A0A4S2MN09"/>
<keyword evidence="1" id="KW-0812">Transmembrane</keyword>
<evidence type="ECO:0000313" key="2">
    <source>
        <dbReference type="EMBL" id="TGZ78516.1"/>
    </source>
</evidence>
<name>A0A4S2MN09_9PEZI</name>
<proteinExistence type="predicted"/>
<sequence length="136" mass="15435">MAAWVNIVGLYMLAVDILALFLLSHLFSLFCFWPLRLLTSFSAPPPTPLFLPNFWSHSGPLPLPQSSRPRFWPLPLLPHAASPATHIPTPTSAHKRKALESSPVRTPTNLDSGIIELRPKRRLGQQLIKWEFYVIY</sequence>
<protein>
    <submittedName>
        <fullName evidence="2">Uncharacterized protein</fullName>
    </submittedName>
</protein>
<gene>
    <name evidence="2" type="ORF">EX30DRAFT_373713</name>
</gene>
<dbReference type="InParanoid" id="A0A4S2MN09"/>
<evidence type="ECO:0000256" key="1">
    <source>
        <dbReference type="SAM" id="Phobius"/>
    </source>
</evidence>
<keyword evidence="3" id="KW-1185">Reference proteome</keyword>